<dbReference type="PROSITE" id="PS00284">
    <property type="entry name" value="SERPIN"/>
    <property type="match status" value="1"/>
</dbReference>
<proteinExistence type="predicted"/>
<dbReference type="InterPro" id="IPR036186">
    <property type="entry name" value="Serpin_sf"/>
</dbReference>
<organism evidence="2 3">
    <name type="scientific">Acrobeloides nanus</name>
    <dbReference type="NCBI Taxonomy" id="290746"/>
    <lineage>
        <taxon>Eukaryota</taxon>
        <taxon>Metazoa</taxon>
        <taxon>Ecdysozoa</taxon>
        <taxon>Nematoda</taxon>
        <taxon>Chromadorea</taxon>
        <taxon>Rhabditida</taxon>
        <taxon>Tylenchina</taxon>
        <taxon>Cephalobomorpha</taxon>
        <taxon>Cephaloboidea</taxon>
        <taxon>Cephalobidae</taxon>
        <taxon>Acrobeloides</taxon>
    </lineage>
</organism>
<dbReference type="InterPro" id="IPR023795">
    <property type="entry name" value="Serpin_CS"/>
</dbReference>
<dbReference type="AlphaFoldDB" id="A0A914D744"/>
<accession>A0A914D744</accession>
<dbReference type="Gene3D" id="2.30.39.10">
    <property type="entry name" value="Alpha-1-antitrypsin, domain 1"/>
    <property type="match status" value="1"/>
</dbReference>
<dbReference type="WBParaSite" id="ACRNAN_scaffold1959.g15647.t1">
    <property type="protein sequence ID" value="ACRNAN_scaffold1959.g15647.t1"/>
    <property type="gene ID" value="ACRNAN_scaffold1959.g15647"/>
</dbReference>
<evidence type="ECO:0000259" key="1">
    <source>
        <dbReference type="Pfam" id="PF00079"/>
    </source>
</evidence>
<dbReference type="InterPro" id="IPR023796">
    <property type="entry name" value="Serpin_dom"/>
</dbReference>
<sequence length="161" mass="17966">MQEVCLKTCYYLDNRECSGQCSKCAPFIIGFACLPPPLVKQNAQDSQENLDFLHPSLVGRVSRPLRSNESGEFEESEACLNAFSDSIRPETRSEAFEEESMIANEEGSEAAVATGLVIRRVSLIVYLFEEFRTFHADHPFLYALATRQGDILFTGTVASLE</sequence>
<keyword evidence="2" id="KW-1185">Reference proteome</keyword>
<dbReference type="SUPFAM" id="SSF56574">
    <property type="entry name" value="Serpins"/>
    <property type="match status" value="1"/>
</dbReference>
<feature type="domain" description="Serpin" evidence="1">
    <location>
        <begin position="74"/>
        <end position="159"/>
    </location>
</feature>
<evidence type="ECO:0000313" key="2">
    <source>
        <dbReference type="Proteomes" id="UP000887540"/>
    </source>
</evidence>
<evidence type="ECO:0000313" key="3">
    <source>
        <dbReference type="WBParaSite" id="ACRNAN_scaffold1959.g15647.t1"/>
    </source>
</evidence>
<dbReference type="Proteomes" id="UP000887540">
    <property type="component" value="Unplaced"/>
</dbReference>
<name>A0A914D744_9BILA</name>
<reference evidence="3" key="1">
    <citation type="submission" date="2022-11" db="UniProtKB">
        <authorList>
            <consortium name="WormBaseParasite"/>
        </authorList>
    </citation>
    <scope>IDENTIFICATION</scope>
</reference>
<dbReference type="Pfam" id="PF00079">
    <property type="entry name" value="Serpin"/>
    <property type="match status" value="1"/>
</dbReference>
<dbReference type="InterPro" id="IPR042185">
    <property type="entry name" value="Serpin_sf_2"/>
</dbReference>
<protein>
    <submittedName>
        <fullName evidence="3">Serpin domain-containing protein</fullName>
    </submittedName>
</protein>